<keyword evidence="1" id="KW-0472">Membrane</keyword>
<keyword evidence="1" id="KW-1133">Transmembrane helix</keyword>
<protein>
    <recommendedName>
        <fullName evidence="4">DUF4229 domain-containing protein</fullName>
    </recommendedName>
</protein>
<evidence type="ECO:0008006" key="4">
    <source>
        <dbReference type="Google" id="ProtNLM"/>
    </source>
</evidence>
<sequence length="87" mass="8908">MNPWDLGSPLYRRLVVAAMGLTGARILFSVVAGAAGLPALSWPALAMIAAGLLTHLAGLVVRARDARARQAAAQGAAGARPPRRPGK</sequence>
<comment type="caution">
    <text evidence="2">The sequence shown here is derived from an EMBL/GenBank/DDBJ whole genome shotgun (WGS) entry which is preliminary data.</text>
</comment>
<dbReference type="EMBL" id="JAAZSR010000267">
    <property type="protein sequence ID" value="NKX51623.1"/>
    <property type="molecule type" value="Genomic_DNA"/>
</dbReference>
<reference evidence="2 3" key="1">
    <citation type="submission" date="2020-04" db="EMBL/GenBank/DDBJ databases">
        <authorList>
            <person name="Liu S."/>
        </authorList>
    </citation>
    <scope>NUCLEOTIDE SEQUENCE [LARGE SCALE GENOMIC DNA]</scope>
    <source>
        <strain evidence="2 3">CGMCC 1.15091</strain>
    </source>
</reference>
<feature type="transmembrane region" description="Helical" evidence="1">
    <location>
        <begin position="14"/>
        <end position="34"/>
    </location>
</feature>
<accession>A0ABX1JQV6</accession>
<dbReference type="Proteomes" id="UP000523795">
    <property type="component" value="Unassembled WGS sequence"/>
</dbReference>
<evidence type="ECO:0000313" key="3">
    <source>
        <dbReference type="Proteomes" id="UP000523795"/>
    </source>
</evidence>
<keyword evidence="1" id="KW-0812">Transmembrane</keyword>
<evidence type="ECO:0000313" key="2">
    <source>
        <dbReference type="EMBL" id="NKX51623.1"/>
    </source>
</evidence>
<proteinExistence type="predicted"/>
<organism evidence="2 3">
    <name type="scientific">Arthrobacter deserti</name>
    <dbReference type="NCBI Taxonomy" id="1742687"/>
    <lineage>
        <taxon>Bacteria</taxon>
        <taxon>Bacillati</taxon>
        <taxon>Actinomycetota</taxon>
        <taxon>Actinomycetes</taxon>
        <taxon>Micrococcales</taxon>
        <taxon>Micrococcaceae</taxon>
        <taxon>Arthrobacter</taxon>
    </lineage>
</organism>
<name>A0ABX1JQV6_9MICC</name>
<feature type="transmembrane region" description="Helical" evidence="1">
    <location>
        <begin position="40"/>
        <end position="61"/>
    </location>
</feature>
<gene>
    <name evidence="2" type="ORF">HER39_13820</name>
</gene>
<keyword evidence="3" id="KW-1185">Reference proteome</keyword>
<evidence type="ECO:0000256" key="1">
    <source>
        <dbReference type="SAM" id="Phobius"/>
    </source>
</evidence>